<comment type="caution">
    <text evidence="1">The sequence shown here is derived from an EMBL/GenBank/DDBJ whole genome shotgun (WGS) entry which is preliminary data.</text>
</comment>
<organism evidence="1 2">
    <name type="scientific">Acer negundo</name>
    <name type="common">Box elder</name>
    <dbReference type="NCBI Taxonomy" id="4023"/>
    <lineage>
        <taxon>Eukaryota</taxon>
        <taxon>Viridiplantae</taxon>
        <taxon>Streptophyta</taxon>
        <taxon>Embryophyta</taxon>
        <taxon>Tracheophyta</taxon>
        <taxon>Spermatophyta</taxon>
        <taxon>Magnoliopsida</taxon>
        <taxon>eudicotyledons</taxon>
        <taxon>Gunneridae</taxon>
        <taxon>Pentapetalae</taxon>
        <taxon>rosids</taxon>
        <taxon>malvids</taxon>
        <taxon>Sapindales</taxon>
        <taxon>Sapindaceae</taxon>
        <taxon>Hippocastanoideae</taxon>
        <taxon>Acereae</taxon>
        <taxon>Acer</taxon>
    </lineage>
</organism>
<name>A0AAD5JDR1_ACENE</name>
<evidence type="ECO:0000313" key="2">
    <source>
        <dbReference type="Proteomes" id="UP001064489"/>
    </source>
</evidence>
<reference evidence="1" key="2">
    <citation type="submission" date="2023-02" db="EMBL/GenBank/DDBJ databases">
        <authorList>
            <person name="Swenson N.G."/>
            <person name="Wegrzyn J.L."/>
            <person name="Mcevoy S.L."/>
        </authorList>
    </citation>
    <scope>NUCLEOTIDE SEQUENCE</scope>
    <source>
        <strain evidence="1">91603</strain>
        <tissue evidence="1">Leaf</tissue>
    </source>
</reference>
<proteinExistence type="predicted"/>
<keyword evidence="2" id="KW-1185">Reference proteome</keyword>
<accession>A0AAD5JDR1</accession>
<evidence type="ECO:0000313" key="1">
    <source>
        <dbReference type="EMBL" id="KAI9196088.1"/>
    </source>
</evidence>
<protein>
    <submittedName>
        <fullName evidence="1">Uncharacterized protein</fullName>
    </submittedName>
</protein>
<sequence>MVREAHGRSLRSEIYRKTLDALMKLAKEMLDELEECDASVASPWKFQSRHSEVNYEDTLGVKVPRARMTIRRHLGFDKELEGPRDVILEDIGKIKEDMAKIKSRGRDPLARRIGSKFTKKIANKHSMAKFRMPMTIECHEDRDPVEHVGHFETLMETQAQHQ</sequence>
<dbReference type="EMBL" id="JAJSOW010000003">
    <property type="protein sequence ID" value="KAI9196088.1"/>
    <property type="molecule type" value="Genomic_DNA"/>
</dbReference>
<dbReference type="Proteomes" id="UP001064489">
    <property type="component" value="Chromosome 1"/>
</dbReference>
<reference evidence="1" key="1">
    <citation type="journal article" date="2022" name="Plant J.">
        <title>Strategies of tolerance reflected in two North American maple genomes.</title>
        <authorList>
            <person name="McEvoy S.L."/>
            <person name="Sezen U.U."/>
            <person name="Trouern-Trend A."/>
            <person name="McMahon S.M."/>
            <person name="Schaberg P.G."/>
            <person name="Yang J."/>
            <person name="Wegrzyn J.L."/>
            <person name="Swenson N.G."/>
        </authorList>
    </citation>
    <scope>NUCLEOTIDE SEQUENCE</scope>
    <source>
        <strain evidence="1">91603</strain>
    </source>
</reference>
<gene>
    <name evidence="1" type="ORF">LWI28_020949</name>
</gene>
<dbReference type="AlphaFoldDB" id="A0AAD5JDR1"/>